<evidence type="ECO:0000313" key="2">
    <source>
        <dbReference type="EMBL" id="OJG16641.1"/>
    </source>
</evidence>
<evidence type="ECO:0000313" key="3">
    <source>
        <dbReference type="Proteomes" id="UP000182835"/>
    </source>
</evidence>
<dbReference type="AlphaFoldDB" id="A0A1L8RA31"/>
<reference evidence="2 3" key="1">
    <citation type="submission" date="2014-12" db="EMBL/GenBank/DDBJ databases">
        <title>Draft genome sequences of 29 type strains of Enterococci.</title>
        <authorList>
            <person name="Zhong Z."/>
            <person name="Sun Z."/>
            <person name="Liu W."/>
            <person name="Zhang W."/>
            <person name="Zhang H."/>
        </authorList>
    </citation>
    <scope>NUCLEOTIDE SEQUENCE [LARGE SCALE GENOMIC DNA]</scope>
    <source>
        <strain evidence="2 3">DSM 21207</strain>
    </source>
</reference>
<dbReference type="RefSeq" id="WP_169818335.1">
    <property type="nucleotide sequence ID" value="NZ_JBHLVQ010000015.1"/>
</dbReference>
<feature type="transmembrane region" description="Helical" evidence="1">
    <location>
        <begin position="36"/>
        <end position="55"/>
    </location>
</feature>
<dbReference type="Proteomes" id="UP000182835">
    <property type="component" value="Unassembled WGS sequence"/>
</dbReference>
<proteinExistence type="predicted"/>
<evidence type="ECO:0000256" key="1">
    <source>
        <dbReference type="SAM" id="Phobius"/>
    </source>
</evidence>
<organism evidence="2 3">
    <name type="scientific">Enterococcus canintestini</name>
    <dbReference type="NCBI Taxonomy" id="317010"/>
    <lineage>
        <taxon>Bacteria</taxon>
        <taxon>Bacillati</taxon>
        <taxon>Bacillota</taxon>
        <taxon>Bacilli</taxon>
        <taxon>Lactobacillales</taxon>
        <taxon>Enterococcaceae</taxon>
        <taxon>Enterococcus</taxon>
    </lineage>
</organism>
<keyword evidence="1" id="KW-0472">Membrane</keyword>
<keyword evidence="1" id="KW-0812">Transmembrane</keyword>
<keyword evidence="1" id="KW-1133">Transmembrane helix</keyword>
<protein>
    <submittedName>
        <fullName evidence="2">Uncharacterized protein</fullName>
    </submittedName>
</protein>
<dbReference type="EMBL" id="JXKG01000001">
    <property type="protein sequence ID" value="OJG16641.1"/>
    <property type="molecule type" value="Genomic_DNA"/>
</dbReference>
<accession>A0A1L8RA31</accession>
<comment type="caution">
    <text evidence="2">The sequence shown here is derived from an EMBL/GenBank/DDBJ whole genome shotgun (WGS) entry which is preliminary data.</text>
</comment>
<sequence length="57" mass="6138">MSVIGVGSFIFGLLLLGVALLKKKTAKQNIVLSETFQLAALLIFVGSFIMFMPHLGI</sequence>
<gene>
    <name evidence="2" type="ORF">RU96_GL000108</name>
</gene>
<name>A0A1L8RA31_9ENTE</name>